<feature type="compositionally biased region" description="Polar residues" evidence="5">
    <location>
        <begin position="725"/>
        <end position="735"/>
    </location>
</feature>
<feature type="compositionally biased region" description="Pro residues" evidence="5">
    <location>
        <begin position="707"/>
        <end position="717"/>
    </location>
</feature>
<dbReference type="InterPro" id="IPR036864">
    <property type="entry name" value="Zn2-C6_fun-type_DNA-bd_sf"/>
</dbReference>
<reference evidence="7 8" key="1">
    <citation type="submission" date="2024-01" db="EMBL/GenBank/DDBJ databases">
        <title>Complete genome of Cladobotryum mycophilum ATHUM6906.</title>
        <authorList>
            <person name="Christinaki A.C."/>
            <person name="Myridakis A.I."/>
            <person name="Kouvelis V.N."/>
        </authorList>
    </citation>
    <scope>NUCLEOTIDE SEQUENCE [LARGE SCALE GENOMIC DNA]</scope>
    <source>
        <strain evidence="7 8">ATHUM6906</strain>
    </source>
</reference>
<keyword evidence="8" id="KW-1185">Reference proteome</keyword>
<feature type="compositionally biased region" description="Basic and acidic residues" evidence="5">
    <location>
        <begin position="736"/>
        <end position="749"/>
    </location>
</feature>
<evidence type="ECO:0000313" key="8">
    <source>
        <dbReference type="Proteomes" id="UP001338125"/>
    </source>
</evidence>
<accession>A0ABR0SCZ2</accession>
<dbReference type="Pfam" id="PF00172">
    <property type="entry name" value="Zn_clus"/>
    <property type="match status" value="1"/>
</dbReference>
<dbReference type="InterPro" id="IPR001138">
    <property type="entry name" value="Zn2Cys6_DnaBD"/>
</dbReference>
<dbReference type="CDD" id="cd00067">
    <property type="entry name" value="GAL4"/>
    <property type="match status" value="1"/>
</dbReference>
<evidence type="ECO:0000259" key="6">
    <source>
        <dbReference type="PROSITE" id="PS50048"/>
    </source>
</evidence>
<feature type="region of interest" description="Disordered" evidence="5">
    <location>
        <begin position="48"/>
        <end position="72"/>
    </location>
</feature>
<keyword evidence="4" id="KW-0539">Nucleus</keyword>
<name>A0ABR0SCZ2_9HYPO</name>
<keyword evidence="3" id="KW-0804">Transcription</keyword>
<dbReference type="Proteomes" id="UP001338125">
    <property type="component" value="Unassembled WGS sequence"/>
</dbReference>
<dbReference type="PANTHER" id="PTHR47424:SF9">
    <property type="entry name" value="TAH-2"/>
    <property type="match status" value="1"/>
</dbReference>
<feature type="region of interest" description="Disordered" evidence="5">
    <location>
        <begin position="101"/>
        <end position="142"/>
    </location>
</feature>
<feature type="compositionally biased region" description="Low complexity" evidence="5">
    <location>
        <begin position="101"/>
        <end position="110"/>
    </location>
</feature>
<dbReference type="PANTHER" id="PTHR47424">
    <property type="entry name" value="REGULATORY PROTEIN GAL4"/>
    <property type="match status" value="1"/>
</dbReference>
<dbReference type="CDD" id="cd12148">
    <property type="entry name" value="fungal_TF_MHR"/>
    <property type="match status" value="1"/>
</dbReference>
<evidence type="ECO:0000256" key="3">
    <source>
        <dbReference type="ARBA" id="ARBA00023163"/>
    </source>
</evidence>
<dbReference type="PROSITE" id="PS00463">
    <property type="entry name" value="ZN2_CY6_FUNGAL_1"/>
    <property type="match status" value="1"/>
</dbReference>
<feature type="domain" description="Zn(2)-C6 fungal-type" evidence="6">
    <location>
        <begin position="17"/>
        <end position="46"/>
    </location>
</feature>
<evidence type="ECO:0000256" key="2">
    <source>
        <dbReference type="ARBA" id="ARBA00023015"/>
    </source>
</evidence>
<evidence type="ECO:0000256" key="1">
    <source>
        <dbReference type="ARBA" id="ARBA00022723"/>
    </source>
</evidence>
<gene>
    <name evidence="7" type="ORF">PT974_08300</name>
</gene>
<feature type="compositionally biased region" description="Low complexity" evidence="5">
    <location>
        <begin position="50"/>
        <end position="62"/>
    </location>
</feature>
<feature type="region of interest" description="Disordered" evidence="5">
    <location>
        <begin position="676"/>
        <end position="759"/>
    </location>
</feature>
<sequence>MTRPRVPDDKRQRTARACDSCKRRKQKCNGLHPCNTCLKRTLECKYIDGRSPPKSTTASSPPTRKRRHVAEARTSTRLLIGPEPAPTIPLSLPVKLQDTPLGSTTLSTGSQDNVSFRAHTTPATSDGEGSPSQSLTYETDDDQDVEIIRQPRMLEDEANRLLYIGDASSISFVQLIRMLVDHTTGSSPFTLDPLRHKMLDLPAPIPQTSMVPYILPDRETSNLIVQSFFTNTHGMIEVFDQSTIGEYLDACYSNPLSVSSSTLCLVYLTLAIGLVMAAPTPGSVEESIFQRLQSGPLSRAEALFRAAKGLCDPLNGVEEADLWVIQALILMTVYLVVTAKSTAAYIYCGMAIRSASVLGLHRTRDTMTVFGNNMPLIRLRWNIWRTLFILDRFLSVSFGRPFAIYEEDCPYDSLEFPKQTSNGSEPATEELFASHSLDSTMKSSQSIGHIVRGVYSRDTISTKLAQGIVDEFDVWSINVHPSLSSNNIFKGNVPADKGIAILHAYLAHYHSIILLTRPFFSHLLVKTQMPKPNEYRPLRRTYSRIEKFSQACVAASTWSITLIQAVHDAKYLPRRNPFVLYFLFSAGLVILSNEFAGLYQNTHYATSIASVFNILEFCAETDTQAPRILHVFNTFHSSVKDHIEARQKQVPSFPELSITDPVQILDSRRRSVAAAVYSPRTTVSSSTPGGSTMSSWHHRQINGQSTAPPPQQPPPPLFGMDGAGTANSRRPSTQSRTDRSSYHRTDEGSVRTGSIGGMTDYELDFEGSCDVSPGLGEDDCEEYVHVQQRRRVSTYGSQPALQLRNHGYGGYPGAGAGFGNQGYGPRAGVH</sequence>
<evidence type="ECO:0000256" key="5">
    <source>
        <dbReference type="SAM" id="MobiDB-lite"/>
    </source>
</evidence>
<proteinExistence type="predicted"/>
<dbReference type="SUPFAM" id="SSF57701">
    <property type="entry name" value="Zn2/Cys6 DNA-binding domain"/>
    <property type="match status" value="1"/>
</dbReference>
<dbReference type="InterPro" id="IPR051127">
    <property type="entry name" value="Fungal_SecMet_Regulators"/>
</dbReference>
<organism evidence="7 8">
    <name type="scientific">Cladobotryum mycophilum</name>
    <dbReference type="NCBI Taxonomy" id="491253"/>
    <lineage>
        <taxon>Eukaryota</taxon>
        <taxon>Fungi</taxon>
        <taxon>Dikarya</taxon>
        <taxon>Ascomycota</taxon>
        <taxon>Pezizomycotina</taxon>
        <taxon>Sordariomycetes</taxon>
        <taxon>Hypocreomycetidae</taxon>
        <taxon>Hypocreales</taxon>
        <taxon>Hypocreaceae</taxon>
        <taxon>Cladobotryum</taxon>
    </lineage>
</organism>
<dbReference type="PROSITE" id="PS50048">
    <property type="entry name" value="ZN2_CY6_FUNGAL_2"/>
    <property type="match status" value="1"/>
</dbReference>
<dbReference type="InterPro" id="IPR007219">
    <property type="entry name" value="XnlR_reg_dom"/>
</dbReference>
<evidence type="ECO:0000256" key="4">
    <source>
        <dbReference type="ARBA" id="ARBA00023242"/>
    </source>
</evidence>
<evidence type="ECO:0000313" key="7">
    <source>
        <dbReference type="EMBL" id="KAK5990037.1"/>
    </source>
</evidence>
<keyword evidence="1" id="KW-0479">Metal-binding</keyword>
<feature type="compositionally biased region" description="Low complexity" evidence="5">
    <location>
        <begin position="678"/>
        <end position="695"/>
    </location>
</feature>
<protein>
    <submittedName>
        <fullName evidence="7">Filamentous growth regulator 27-like protein</fullName>
    </submittedName>
</protein>
<comment type="caution">
    <text evidence="7">The sequence shown here is derived from an EMBL/GenBank/DDBJ whole genome shotgun (WGS) entry which is preliminary data.</text>
</comment>
<dbReference type="SMART" id="SM00906">
    <property type="entry name" value="Fungal_trans"/>
    <property type="match status" value="1"/>
</dbReference>
<dbReference type="Gene3D" id="4.10.240.10">
    <property type="entry name" value="Zn(2)-C6 fungal-type DNA-binding domain"/>
    <property type="match status" value="1"/>
</dbReference>
<keyword evidence="2" id="KW-0805">Transcription regulation</keyword>
<dbReference type="EMBL" id="JAVFKD010000014">
    <property type="protein sequence ID" value="KAK5990037.1"/>
    <property type="molecule type" value="Genomic_DNA"/>
</dbReference>
<dbReference type="Pfam" id="PF04082">
    <property type="entry name" value="Fungal_trans"/>
    <property type="match status" value="1"/>
</dbReference>
<dbReference type="SMART" id="SM00066">
    <property type="entry name" value="GAL4"/>
    <property type="match status" value="1"/>
</dbReference>